<keyword evidence="6" id="KW-1185">Reference proteome</keyword>
<dbReference type="PANTHER" id="PTHR42756:SF1">
    <property type="entry name" value="TRANSCRIPTIONAL REPRESSOR OF EMRAB OPERON"/>
    <property type="match status" value="1"/>
</dbReference>
<dbReference type="RefSeq" id="WP_243540020.1">
    <property type="nucleotide sequence ID" value="NZ_CP093442.1"/>
</dbReference>
<dbReference type="PROSITE" id="PS50995">
    <property type="entry name" value="HTH_MARR_2"/>
    <property type="match status" value="1"/>
</dbReference>
<dbReference type="InterPro" id="IPR036388">
    <property type="entry name" value="WH-like_DNA-bd_sf"/>
</dbReference>
<keyword evidence="3" id="KW-0804">Transcription</keyword>
<evidence type="ECO:0000256" key="2">
    <source>
        <dbReference type="ARBA" id="ARBA00023125"/>
    </source>
</evidence>
<keyword evidence="2" id="KW-0238">DNA-binding</keyword>
<dbReference type="InterPro" id="IPR036390">
    <property type="entry name" value="WH_DNA-bd_sf"/>
</dbReference>
<gene>
    <name evidence="5" type="ORF">MNR06_05920</name>
</gene>
<keyword evidence="1" id="KW-0805">Transcription regulation</keyword>
<feature type="domain" description="HTH marR-type" evidence="4">
    <location>
        <begin position="16"/>
        <end position="148"/>
    </location>
</feature>
<proteinExistence type="predicted"/>
<sequence length="157" mass="17377">MNPVSGIGEKVSRKEISEFMDCIRHIFKALRVSSSHLEKVLGLSAAQIFVLQKLKEEPGLSINDLAVRTTTHQSSVSVVVKKLEEHGLVSRSISKEDSRRVVVSLTNEGMNRLNTIPSTVQDQMILSLEKMPEEKTTMLATLMKEFVNSAGIVGIKD</sequence>
<reference evidence="5" key="1">
    <citation type="submission" date="2022-03" db="EMBL/GenBank/DDBJ databases">
        <title>Genome Identification and Characterization of new species Bdellovibrio reynosense LBG001 sp. nov. from a Mexico soil sample.</title>
        <authorList>
            <person name="Camilli A."/>
            <person name="Ajao Y."/>
            <person name="Guo X."/>
        </authorList>
    </citation>
    <scope>NUCLEOTIDE SEQUENCE</scope>
    <source>
        <strain evidence="5">LBG001</strain>
    </source>
</reference>
<evidence type="ECO:0000313" key="5">
    <source>
        <dbReference type="EMBL" id="UOF02486.1"/>
    </source>
</evidence>
<name>A0ABY4CFD3_9BACT</name>
<dbReference type="PANTHER" id="PTHR42756">
    <property type="entry name" value="TRANSCRIPTIONAL REGULATOR, MARR"/>
    <property type="match status" value="1"/>
</dbReference>
<evidence type="ECO:0000256" key="3">
    <source>
        <dbReference type="ARBA" id="ARBA00023163"/>
    </source>
</evidence>
<accession>A0ABY4CFD3</accession>
<protein>
    <submittedName>
        <fullName evidence="5">MarR family transcriptional regulator</fullName>
    </submittedName>
</protein>
<evidence type="ECO:0000256" key="1">
    <source>
        <dbReference type="ARBA" id="ARBA00023015"/>
    </source>
</evidence>
<dbReference type="SUPFAM" id="SSF46785">
    <property type="entry name" value="Winged helix' DNA-binding domain"/>
    <property type="match status" value="1"/>
</dbReference>
<organism evidence="5 6">
    <name type="scientific">Bdellovibrio reynosensis</name>
    <dbReference type="NCBI Taxonomy" id="2835041"/>
    <lineage>
        <taxon>Bacteria</taxon>
        <taxon>Pseudomonadati</taxon>
        <taxon>Bdellovibrionota</taxon>
        <taxon>Bdellovibrionia</taxon>
        <taxon>Bdellovibrionales</taxon>
        <taxon>Pseudobdellovibrionaceae</taxon>
        <taxon>Bdellovibrio</taxon>
    </lineage>
</organism>
<evidence type="ECO:0000313" key="6">
    <source>
        <dbReference type="Proteomes" id="UP000830116"/>
    </source>
</evidence>
<dbReference type="InterPro" id="IPR000835">
    <property type="entry name" value="HTH_MarR-typ"/>
</dbReference>
<dbReference type="EMBL" id="CP093442">
    <property type="protein sequence ID" value="UOF02486.1"/>
    <property type="molecule type" value="Genomic_DNA"/>
</dbReference>
<dbReference type="Gene3D" id="1.10.10.10">
    <property type="entry name" value="Winged helix-like DNA-binding domain superfamily/Winged helix DNA-binding domain"/>
    <property type="match status" value="1"/>
</dbReference>
<dbReference type="Proteomes" id="UP000830116">
    <property type="component" value="Chromosome"/>
</dbReference>
<dbReference type="Pfam" id="PF01047">
    <property type="entry name" value="MarR"/>
    <property type="match status" value="1"/>
</dbReference>
<dbReference type="SMART" id="SM00347">
    <property type="entry name" value="HTH_MARR"/>
    <property type="match status" value="1"/>
</dbReference>
<evidence type="ECO:0000259" key="4">
    <source>
        <dbReference type="PROSITE" id="PS50995"/>
    </source>
</evidence>